<feature type="transmembrane region" description="Helical" evidence="1">
    <location>
        <begin position="35"/>
        <end position="57"/>
    </location>
</feature>
<dbReference type="EMBL" id="LXQE01000107">
    <property type="protein sequence ID" value="RCJ38973.1"/>
    <property type="molecule type" value="Genomic_DNA"/>
</dbReference>
<keyword evidence="1" id="KW-0812">Transmembrane</keyword>
<dbReference type="AlphaFoldDB" id="A0A367RTE7"/>
<keyword evidence="1" id="KW-0472">Membrane</keyword>
<accession>A0A367RTE7</accession>
<comment type="caution">
    <text evidence="2">The sequence shown here is derived from an EMBL/GenBank/DDBJ whole genome shotgun (WGS) entry which is preliminary data.</text>
</comment>
<evidence type="ECO:0000313" key="3">
    <source>
        <dbReference type="Proteomes" id="UP000252085"/>
    </source>
</evidence>
<evidence type="ECO:0000256" key="1">
    <source>
        <dbReference type="SAM" id="Phobius"/>
    </source>
</evidence>
<dbReference type="Proteomes" id="UP000252085">
    <property type="component" value="Unassembled WGS sequence"/>
</dbReference>
<name>A0A367RTE7_NOSPU</name>
<evidence type="ECO:0000313" key="2">
    <source>
        <dbReference type="EMBL" id="RCJ38973.1"/>
    </source>
</evidence>
<protein>
    <submittedName>
        <fullName evidence="2">Uncharacterized protein</fullName>
    </submittedName>
</protein>
<organism evidence="2 3">
    <name type="scientific">Nostoc punctiforme NIES-2108</name>
    <dbReference type="NCBI Taxonomy" id="1356359"/>
    <lineage>
        <taxon>Bacteria</taxon>
        <taxon>Bacillati</taxon>
        <taxon>Cyanobacteriota</taxon>
        <taxon>Cyanophyceae</taxon>
        <taxon>Nostocales</taxon>
        <taxon>Nostocaceae</taxon>
        <taxon>Nostoc</taxon>
    </lineage>
</organism>
<proteinExistence type="predicted"/>
<gene>
    <name evidence="2" type="ORF">A6769_08000</name>
</gene>
<keyword evidence="1" id="KW-1133">Transmembrane helix</keyword>
<sequence>MNYNLIAQAAESASKTSVVVPAPPTFPTGGQITSFFYTFGVCIVVVFVLYILLFYLLRSFFRRTEKDTALFILGILQIPAIAPRRTRVAAISNRLVYLQR</sequence>
<reference evidence="2 3" key="1">
    <citation type="submission" date="2016-04" db="EMBL/GenBank/DDBJ databases">
        <authorList>
            <person name="Evans L.H."/>
            <person name="Alamgir A."/>
            <person name="Owens N."/>
            <person name="Weber N.D."/>
            <person name="Virtaneva K."/>
            <person name="Barbian K."/>
            <person name="Babar A."/>
            <person name="Rosenke K."/>
        </authorList>
    </citation>
    <scope>NUCLEOTIDE SEQUENCE [LARGE SCALE GENOMIC DNA]</scope>
    <source>
        <strain evidence="2">NIES-2108</strain>
    </source>
</reference>